<dbReference type="EMBL" id="CAJNOH010000001">
    <property type="protein sequence ID" value="CAF0723254.1"/>
    <property type="molecule type" value="Genomic_DNA"/>
</dbReference>
<feature type="binding site" evidence="3">
    <location>
        <begin position="184"/>
        <end position="188"/>
    </location>
    <ligand>
        <name>ATP</name>
        <dbReference type="ChEBI" id="CHEBI:30616"/>
    </ligand>
</feature>
<dbReference type="AlphaFoldDB" id="A0A813MP54"/>
<dbReference type="Pfam" id="PF01712">
    <property type="entry name" value="dNK"/>
    <property type="match status" value="1"/>
</dbReference>
<feature type="binding site" evidence="3">
    <location>
        <begin position="49"/>
        <end position="57"/>
    </location>
    <ligand>
        <name>ATP</name>
        <dbReference type="ChEBI" id="CHEBI:30616"/>
    </ligand>
</feature>
<comment type="caution">
    <text evidence="5">The sequence shown here is derived from an EMBL/GenBank/DDBJ whole genome shotgun (WGS) entry which is preliminary data.</text>
</comment>
<keyword evidence="3" id="KW-0547">Nucleotide-binding</keyword>
<comment type="similarity">
    <text evidence="1">Belongs to the DCK/DGK family.</text>
</comment>
<name>A0A813MP54_9BILA</name>
<organism evidence="5 6">
    <name type="scientific">Rotaria sordida</name>
    <dbReference type="NCBI Taxonomy" id="392033"/>
    <lineage>
        <taxon>Eukaryota</taxon>
        <taxon>Metazoa</taxon>
        <taxon>Spiralia</taxon>
        <taxon>Gnathifera</taxon>
        <taxon>Rotifera</taxon>
        <taxon>Eurotatoria</taxon>
        <taxon>Bdelloidea</taxon>
        <taxon>Philodinida</taxon>
        <taxon>Philodinidae</taxon>
        <taxon>Rotaria</taxon>
    </lineage>
</organism>
<dbReference type="PANTHER" id="PTHR10513">
    <property type="entry name" value="DEOXYNUCLEOSIDE KINASE"/>
    <property type="match status" value="1"/>
</dbReference>
<feature type="domain" description="Deoxynucleoside kinase" evidence="4">
    <location>
        <begin position="45"/>
        <end position="233"/>
    </location>
</feature>
<evidence type="ECO:0000313" key="6">
    <source>
        <dbReference type="Proteomes" id="UP000663854"/>
    </source>
</evidence>
<evidence type="ECO:0000256" key="2">
    <source>
        <dbReference type="PIRSR" id="PIRSR000705-1"/>
    </source>
</evidence>
<evidence type="ECO:0000256" key="3">
    <source>
        <dbReference type="PIRSR" id="PIRSR000705-3"/>
    </source>
</evidence>
<dbReference type="InterPro" id="IPR031314">
    <property type="entry name" value="DNK_dom"/>
</dbReference>
<gene>
    <name evidence="5" type="ORF">PYM288_LOCUS393</name>
</gene>
<proteinExistence type="inferred from homology"/>
<evidence type="ECO:0000259" key="4">
    <source>
        <dbReference type="Pfam" id="PF01712"/>
    </source>
</evidence>
<dbReference type="Gene3D" id="3.40.50.300">
    <property type="entry name" value="P-loop containing nucleotide triphosphate hydrolases"/>
    <property type="match status" value="1"/>
</dbReference>
<keyword evidence="3" id="KW-0067">ATP-binding</keyword>
<evidence type="ECO:0000256" key="1">
    <source>
        <dbReference type="ARBA" id="ARBA00007420"/>
    </source>
</evidence>
<reference evidence="5" key="1">
    <citation type="submission" date="2021-02" db="EMBL/GenBank/DDBJ databases">
        <authorList>
            <person name="Nowell W R."/>
        </authorList>
    </citation>
    <scope>NUCLEOTIDE SEQUENCE</scope>
</reference>
<dbReference type="GO" id="GO:0005524">
    <property type="term" value="F:ATP binding"/>
    <property type="evidence" value="ECO:0007669"/>
    <property type="project" value="UniProtKB-KW"/>
</dbReference>
<dbReference type="PIRSF" id="PIRSF000705">
    <property type="entry name" value="DNK"/>
    <property type="match status" value="1"/>
</dbReference>
<evidence type="ECO:0000313" key="5">
    <source>
        <dbReference type="EMBL" id="CAF0723254.1"/>
    </source>
</evidence>
<dbReference type="InterPro" id="IPR027417">
    <property type="entry name" value="P-loop_NTPase"/>
</dbReference>
<dbReference type="Proteomes" id="UP000663854">
    <property type="component" value="Unassembled WGS sequence"/>
</dbReference>
<feature type="active site" description="Proton acceptor" evidence="2">
    <location>
        <position position="125"/>
    </location>
</feature>
<dbReference type="InterPro" id="IPR050566">
    <property type="entry name" value="Deoxyribonucleoside_kinase"/>
</dbReference>
<accession>A0A813MP54</accession>
<dbReference type="PANTHER" id="PTHR10513:SF24">
    <property type="entry name" value="THYMIDINE KINASE 2, MITOCHONDRIAL"/>
    <property type="match status" value="1"/>
</dbReference>
<dbReference type="CDD" id="cd01673">
    <property type="entry name" value="dNK"/>
    <property type="match status" value="1"/>
</dbReference>
<dbReference type="FunFam" id="3.40.50.300:FF:001571">
    <property type="entry name" value="Deoxynucleoside kinase"/>
    <property type="match status" value="1"/>
</dbReference>
<protein>
    <recommendedName>
        <fullName evidence="4">Deoxynucleoside kinase domain-containing protein</fullName>
    </recommendedName>
</protein>
<sequence>MNVKIVLKQLLFQNSCNISKMYSTFRVIESCLKQLIMSSSKKFTIAVEGNIGSGKSTVLAYLSKSSLCDIVTEPVDSWTNLNGNNLLGMLYNNPHRWGFAFQANAQMTLAKLHAQQSKAPIKVMERSIYSTRYCFVENLYRNNILHNVEYEILNDWFQMLISNDSCHLDLIIYLRAKPETCLERIKSRNRPEEQSITIDYLKQLHERHEDWLAPQIRTSTTPVLIVDANQTKEHVYNTTSTHLLTLTTC</sequence>
<dbReference type="InterPro" id="IPR002624">
    <property type="entry name" value="DCK/DGK"/>
</dbReference>
<dbReference type="GO" id="GO:0005739">
    <property type="term" value="C:mitochondrion"/>
    <property type="evidence" value="ECO:0007669"/>
    <property type="project" value="TreeGrafter"/>
</dbReference>
<dbReference type="GO" id="GO:0019136">
    <property type="term" value="F:deoxynucleoside kinase activity"/>
    <property type="evidence" value="ECO:0007669"/>
    <property type="project" value="InterPro"/>
</dbReference>
<dbReference type="SUPFAM" id="SSF52540">
    <property type="entry name" value="P-loop containing nucleoside triphosphate hydrolases"/>
    <property type="match status" value="1"/>
</dbReference>